<keyword evidence="3" id="KW-1185">Reference proteome</keyword>
<organism evidence="2 3">
    <name type="scientific">Basidiobolus ranarum</name>
    <dbReference type="NCBI Taxonomy" id="34480"/>
    <lineage>
        <taxon>Eukaryota</taxon>
        <taxon>Fungi</taxon>
        <taxon>Fungi incertae sedis</taxon>
        <taxon>Zoopagomycota</taxon>
        <taxon>Entomophthoromycotina</taxon>
        <taxon>Basidiobolomycetes</taxon>
        <taxon>Basidiobolales</taxon>
        <taxon>Basidiobolaceae</taxon>
        <taxon>Basidiobolus</taxon>
    </lineage>
</organism>
<dbReference type="InterPro" id="IPR040441">
    <property type="entry name" value="CFA20/CFAP20DC"/>
</dbReference>
<name>A0ABR2VQ90_9FUNG</name>
<dbReference type="Proteomes" id="UP001479436">
    <property type="component" value="Unassembled WGS sequence"/>
</dbReference>
<gene>
    <name evidence="2" type="primary">CFAP20</name>
    <name evidence="2" type="ORF">K7432_013833</name>
</gene>
<feature type="domain" description="CFA20" evidence="1">
    <location>
        <begin position="1"/>
        <end position="185"/>
    </location>
</feature>
<dbReference type="PANTHER" id="PTHR12458">
    <property type="entry name" value="ORF PROTEIN"/>
    <property type="match status" value="1"/>
</dbReference>
<evidence type="ECO:0000313" key="3">
    <source>
        <dbReference type="Proteomes" id="UP001479436"/>
    </source>
</evidence>
<evidence type="ECO:0000313" key="2">
    <source>
        <dbReference type="EMBL" id="KAK9693620.1"/>
    </source>
</evidence>
<proteinExistence type="predicted"/>
<keyword evidence="2" id="KW-0966">Cell projection</keyword>
<evidence type="ECO:0000259" key="1">
    <source>
        <dbReference type="Pfam" id="PF05018"/>
    </source>
</evidence>
<keyword evidence="2" id="KW-0282">Flagellum</keyword>
<reference evidence="2 3" key="1">
    <citation type="submission" date="2023-04" db="EMBL/GenBank/DDBJ databases">
        <title>Genome of Basidiobolus ranarum AG-B5.</title>
        <authorList>
            <person name="Stajich J.E."/>
            <person name="Carter-House D."/>
            <person name="Gryganskyi A."/>
        </authorList>
    </citation>
    <scope>NUCLEOTIDE SEQUENCE [LARGE SCALE GENOMIC DNA]</scope>
    <source>
        <strain evidence="2 3">AG-B5</strain>
    </source>
</reference>
<keyword evidence="2" id="KW-0969">Cilium</keyword>
<dbReference type="InterPro" id="IPR007714">
    <property type="entry name" value="CFA20_dom"/>
</dbReference>
<accession>A0ABR2VQ90</accession>
<dbReference type="EMBL" id="JASJQH010008310">
    <property type="protein sequence ID" value="KAK9693620.1"/>
    <property type="molecule type" value="Genomic_DNA"/>
</dbReference>
<protein>
    <submittedName>
        <fullName evidence="2">Cilia- and flagella-associated protein 20, variant 2</fullName>
    </submittedName>
</protein>
<comment type="caution">
    <text evidence="2">The sequence shown here is derived from an EMBL/GenBank/DDBJ whole genome shotgun (WGS) entry which is preliminary data.</text>
</comment>
<sequence length="204" mass="23421">MFRHNFQSGLLSIFYSLGNQPLQLWDQHAHGQGMITLDVDNDISSPILALRSPKLSTTFIKCPAGVGVELGIKLPIMVLNVKNIGKYFSFEVQVRDDKQVIRRFRVSTFQTESRVQPDICTLPLRLDEGWNQVQFDLSDFVRRTYQTCYIETISVQIHANCYLRRVYFAEKLYAEDQLPLEFRLYSSIKPTPPSSPSPPPPPPE</sequence>
<dbReference type="Pfam" id="PF05018">
    <property type="entry name" value="CFA20_dom"/>
    <property type="match status" value="1"/>
</dbReference>